<name>A4B9R2_9GAMM</name>
<proteinExistence type="predicted"/>
<evidence type="ECO:0000313" key="3">
    <source>
        <dbReference type="Proteomes" id="UP000005953"/>
    </source>
</evidence>
<dbReference type="EMBL" id="AAOE01000001">
    <property type="protein sequence ID" value="EAR11363.1"/>
    <property type="molecule type" value="Genomic_DNA"/>
</dbReference>
<evidence type="ECO:0000313" key="2">
    <source>
        <dbReference type="EMBL" id="EAR11363.1"/>
    </source>
</evidence>
<dbReference type="Proteomes" id="UP000005953">
    <property type="component" value="Unassembled WGS sequence"/>
</dbReference>
<gene>
    <name evidence="2" type="ORF">MED297_20787</name>
</gene>
<feature type="region of interest" description="Disordered" evidence="1">
    <location>
        <begin position="83"/>
        <end position="104"/>
    </location>
</feature>
<dbReference type="OrthoDB" id="6183006at2"/>
<dbReference type="HOGENOM" id="CLU_2358170_0_0_6"/>
<accession>A4B9R2</accession>
<protein>
    <submittedName>
        <fullName evidence="2">Uncharacterized protein</fullName>
    </submittedName>
</protein>
<dbReference type="InterPro" id="IPR045508">
    <property type="entry name" value="DUF6482"/>
</dbReference>
<dbReference type="AlphaFoldDB" id="A4B9R2"/>
<keyword evidence="3" id="KW-1185">Reference proteome</keyword>
<dbReference type="Pfam" id="PF20090">
    <property type="entry name" value="DUF6482"/>
    <property type="match status" value="1"/>
</dbReference>
<evidence type="ECO:0000256" key="1">
    <source>
        <dbReference type="SAM" id="MobiDB-lite"/>
    </source>
</evidence>
<dbReference type="RefSeq" id="WP_008044972.1">
    <property type="nucleotide sequence ID" value="NZ_CH724151.1"/>
</dbReference>
<sequence>MKHYSIYALIQLETPPTLEVHSTEGDIYTADCVLDSGERARISQDDGTLLTCHSLDELHSRLAAVPFREARLIQHSAYDEMIGTPTHADPTPLSLHWPANPAQR</sequence>
<organism evidence="2 3">
    <name type="scientific">Reinekea blandensis MED297</name>
    <dbReference type="NCBI Taxonomy" id="314283"/>
    <lineage>
        <taxon>Bacteria</taxon>
        <taxon>Pseudomonadati</taxon>
        <taxon>Pseudomonadota</taxon>
        <taxon>Gammaproteobacteria</taxon>
        <taxon>Oceanospirillales</taxon>
        <taxon>Saccharospirillaceae</taxon>
        <taxon>Reinekea</taxon>
    </lineage>
</organism>
<reference evidence="2 3" key="1">
    <citation type="submission" date="2006-02" db="EMBL/GenBank/DDBJ databases">
        <authorList>
            <person name="Pinhassi J."/>
            <person name="Pedros-Alio C."/>
            <person name="Ferriera S."/>
            <person name="Johnson J."/>
            <person name="Kravitz S."/>
            <person name="Halpern A."/>
            <person name="Remington K."/>
            <person name="Beeson K."/>
            <person name="Tran B."/>
            <person name="Rogers Y.-H."/>
            <person name="Friedman R."/>
            <person name="Venter J.C."/>
        </authorList>
    </citation>
    <scope>NUCLEOTIDE SEQUENCE [LARGE SCALE GENOMIC DNA]</scope>
    <source>
        <strain evidence="2 3">MED297</strain>
    </source>
</reference>
<comment type="caution">
    <text evidence="2">The sequence shown here is derived from an EMBL/GenBank/DDBJ whole genome shotgun (WGS) entry which is preliminary data.</text>
</comment>